<evidence type="ECO:0000313" key="3">
    <source>
        <dbReference type="Proteomes" id="UP000031512"/>
    </source>
</evidence>
<reference evidence="2 3" key="1">
    <citation type="journal article" date="2012" name="BMC Genomics">
        <title>Comparative genomic analysis and phylogenetic position of Theileria equi.</title>
        <authorList>
            <person name="Kappmeyer L.S."/>
            <person name="Thiagarajan M."/>
            <person name="Herndon D.R."/>
            <person name="Ramsay J.D."/>
            <person name="Caler E."/>
            <person name="Djikeng A."/>
            <person name="Gillespie J.J."/>
            <person name="Lau A.O."/>
            <person name="Roalson E.H."/>
            <person name="Silva J.C."/>
            <person name="Silva M.G."/>
            <person name="Suarez C.E."/>
            <person name="Ueti M.W."/>
            <person name="Nene V.M."/>
            <person name="Mealey R.H."/>
            <person name="Knowles D.P."/>
            <person name="Brayton K.A."/>
        </authorList>
    </citation>
    <scope>NUCLEOTIDE SEQUENCE [LARGE SCALE GENOMIC DNA]</scope>
    <source>
        <strain evidence="2 3">WA</strain>
    </source>
</reference>
<accession>L1LCJ8</accession>
<proteinExistence type="predicted"/>
<dbReference type="EMBL" id="ACOU01000004">
    <property type="protein sequence ID" value="EKX73004.1"/>
    <property type="molecule type" value="Genomic_DNA"/>
</dbReference>
<dbReference type="RefSeq" id="XP_004832456.1">
    <property type="nucleotide sequence ID" value="XM_004832399.1"/>
</dbReference>
<protein>
    <submittedName>
        <fullName evidence="2">Uncharacterized protein</fullName>
    </submittedName>
</protein>
<dbReference type="KEGG" id="beq:BEWA_015650"/>
<dbReference type="eggNOG" id="ENOG502RSZ5">
    <property type="taxonomic scope" value="Eukaryota"/>
</dbReference>
<dbReference type="STRING" id="1537102.L1LCJ8"/>
<dbReference type="AlphaFoldDB" id="L1LCJ8"/>
<sequence>MNKGKTVDIDIGKKAQKGNGVEQDENGYHYTSSNGGTVNLTDDWFPEPEGTYRKFTHTPKGGKIGSINSGNQGLNTFTGLATYNSVSVFYWSDDNTFRNPLLIQLGSENDDYYTDPEGDNTWSKQSGVHNGTLRKTLDKENCKRNYAHVLDISKKNNTNYNCPSCDTGTKINVSYSSVASIISSAYTIPGARSPFSVTSFKNDNNWQAGLPSLKDVKNVKVIWSSYVGNNKPLLSVTPQTGNKRYFRRNAENGNAWIEVTASQSSLPNGETPTLATLDLSRHAGTYTNGDVKITVRVSHIGDGYYRYQYSLCGGPFRATKVQNNSSTLSGIEYLDGTLDSISAYYFGSTTEPPNLLLVELRSQGGKNYNYFCRETKDAHTWSPCLGSGGETGKQLVGSSLKQTLDAIRKVQFPDPPKSIGQQILDFLNSTSGKITEGVTGGLATVGLGGLGIWKGPALIAKLIARL</sequence>
<evidence type="ECO:0000256" key="1">
    <source>
        <dbReference type="SAM" id="MobiDB-lite"/>
    </source>
</evidence>
<evidence type="ECO:0000313" key="2">
    <source>
        <dbReference type="EMBL" id="EKX73004.1"/>
    </source>
</evidence>
<feature type="compositionally biased region" description="Basic and acidic residues" evidence="1">
    <location>
        <begin position="1"/>
        <end position="13"/>
    </location>
</feature>
<comment type="caution">
    <text evidence="2">The sequence shown here is derived from an EMBL/GenBank/DDBJ whole genome shotgun (WGS) entry which is preliminary data.</text>
</comment>
<gene>
    <name evidence="2" type="ORF">BEWA_015650</name>
</gene>
<organism evidence="2 3">
    <name type="scientific">Theileria equi strain WA</name>
    <dbReference type="NCBI Taxonomy" id="1537102"/>
    <lineage>
        <taxon>Eukaryota</taxon>
        <taxon>Sar</taxon>
        <taxon>Alveolata</taxon>
        <taxon>Apicomplexa</taxon>
        <taxon>Aconoidasida</taxon>
        <taxon>Piroplasmida</taxon>
        <taxon>Theileriidae</taxon>
        <taxon>Theileria</taxon>
    </lineage>
</organism>
<feature type="region of interest" description="Disordered" evidence="1">
    <location>
        <begin position="1"/>
        <end position="24"/>
    </location>
</feature>
<dbReference type="Proteomes" id="UP000031512">
    <property type="component" value="Unassembled WGS sequence"/>
</dbReference>
<keyword evidence="3" id="KW-1185">Reference proteome</keyword>
<dbReference type="VEuPathDB" id="PiroplasmaDB:BEWA_015650"/>
<dbReference type="GeneID" id="15802668"/>
<name>L1LCJ8_THEEQ</name>